<dbReference type="SMART" id="SM00278">
    <property type="entry name" value="HhH1"/>
    <property type="match status" value="2"/>
</dbReference>
<name>A0A0M3G9H8_HAEHA</name>
<reference evidence="4 5" key="1">
    <citation type="submission" date="2015-05" db="EMBL/GenBank/DDBJ databases">
        <title>Comparative analyses of the lipooligosaccharides from nottypeable Haemophilus influenzae and Haemophilus haemolyticus.</title>
        <authorList>
            <person name="Post D.M.B."/>
            <person name="Ketterer M.R."/>
            <person name="Coffin J.E."/>
            <person name="Reinders L.M."/>
            <person name="Munson R.S.Jr."/>
            <person name="Bair T.B."/>
            <person name="Murphy T.F."/>
            <person name="Foster E."/>
            <person name="Gibson B.W."/>
            <person name="Apicella M.A."/>
        </authorList>
    </citation>
    <scope>NUCLEOTIDE SEQUENCE [LARGE SCALE GENOMIC DNA]</scope>
    <source>
        <strain evidence="4 5">11P18</strain>
    </source>
</reference>
<dbReference type="PANTHER" id="PTHR21180:SF32">
    <property type="entry name" value="ENDONUCLEASE_EXONUCLEASE_PHOSPHATASE FAMILY DOMAIN-CONTAINING PROTEIN 1"/>
    <property type="match status" value="1"/>
</dbReference>
<dbReference type="NCBIfam" id="TIGR00426">
    <property type="entry name" value="competence protein ComEA helix-hairpin-helix repeat region"/>
    <property type="match status" value="1"/>
</dbReference>
<evidence type="ECO:0000259" key="3">
    <source>
        <dbReference type="SMART" id="SM00278"/>
    </source>
</evidence>
<dbReference type="GO" id="GO:0003677">
    <property type="term" value="F:DNA binding"/>
    <property type="evidence" value="ECO:0007669"/>
    <property type="project" value="InterPro"/>
</dbReference>
<proteinExistence type="predicted"/>
<dbReference type="GO" id="GO:0006281">
    <property type="term" value="P:DNA repair"/>
    <property type="evidence" value="ECO:0007669"/>
    <property type="project" value="InterPro"/>
</dbReference>
<feature type="domain" description="Helix-hairpin-helix DNA-binding motif class 1" evidence="3">
    <location>
        <begin position="155"/>
        <end position="174"/>
    </location>
</feature>
<protein>
    <submittedName>
        <fullName evidence="4">Competence protein ComEA</fullName>
    </submittedName>
</protein>
<evidence type="ECO:0000313" key="5">
    <source>
        <dbReference type="Proteomes" id="UP000034750"/>
    </source>
</evidence>
<sequence length="207" mass="21991">MKSLKSLLSVTALTLAISGSALANENPLATLKDVAKDNVKTTVSENVKSVKDSASAAKGNVLEKVSSTKEKATEGVSSVKEKMAATKEKVDSVKDKAKALKDSSSEYSHKALKHKAADKVKETKEKAAEKMNSAKDNVKSVVDSAKININKADANTLQQLSGIGEKKAQAIIDYRNKVGKIKDIAELSKIDGLGSTTIEKIAPFLTF</sequence>
<dbReference type="Gene3D" id="6.10.140.1430">
    <property type="match status" value="1"/>
</dbReference>
<comment type="caution">
    <text evidence="4">The sequence shown here is derived from an EMBL/GenBank/DDBJ whole genome shotgun (WGS) entry which is preliminary data.</text>
</comment>
<dbReference type="InterPro" id="IPR003583">
    <property type="entry name" value="Hlx-hairpin-Hlx_DNA-bd_motif"/>
</dbReference>
<dbReference type="Gene3D" id="1.10.150.320">
    <property type="entry name" value="Photosystem II 12 kDa extrinsic protein"/>
    <property type="match status" value="1"/>
</dbReference>
<feature type="signal peptide" evidence="2">
    <location>
        <begin position="1"/>
        <end position="23"/>
    </location>
</feature>
<dbReference type="InterPro" id="IPR051675">
    <property type="entry name" value="Endo/Exo/Phosphatase_dom_1"/>
</dbReference>
<dbReference type="EMBL" id="LCTK01000016">
    <property type="protein sequence ID" value="KKZ58921.1"/>
    <property type="molecule type" value="Genomic_DNA"/>
</dbReference>
<dbReference type="GO" id="GO:0015628">
    <property type="term" value="P:protein secretion by the type II secretion system"/>
    <property type="evidence" value="ECO:0007669"/>
    <property type="project" value="TreeGrafter"/>
</dbReference>
<organism evidence="4 5">
    <name type="scientific">Haemophilus haemolyticus</name>
    <dbReference type="NCBI Taxonomy" id="726"/>
    <lineage>
        <taxon>Bacteria</taxon>
        <taxon>Pseudomonadati</taxon>
        <taxon>Pseudomonadota</taxon>
        <taxon>Gammaproteobacteria</taxon>
        <taxon>Pasteurellales</taxon>
        <taxon>Pasteurellaceae</taxon>
        <taxon>Haemophilus</taxon>
    </lineage>
</organism>
<feature type="domain" description="Helix-hairpin-helix DNA-binding motif class 1" evidence="3">
    <location>
        <begin position="185"/>
        <end position="204"/>
    </location>
</feature>
<dbReference type="GO" id="GO:0015627">
    <property type="term" value="C:type II protein secretion system complex"/>
    <property type="evidence" value="ECO:0007669"/>
    <property type="project" value="TreeGrafter"/>
</dbReference>
<keyword evidence="1" id="KW-0175">Coiled coil</keyword>
<feature type="chain" id="PRO_5005655317" evidence="2">
    <location>
        <begin position="24"/>
        <end position="207"/>
    </location>
</feature>
<dbReference type="SUPFAM" id="SSF47781">
    <property type="entry name" value="RuvA domain 2-like"/>
    <property type="match status" value="1"/>
</dbReference>
<feature type="coiled-coil region" evidence="1">
    <location>
        <begin position="76"/>
        <end position="137"/>
    </location>
</feature>
<dbReference type="PANTHER" id="PTHR21180">
    <property type="entry name" value="ENDONUCLEASE/EXONUCLEASE/PHOSPHATASE FAMILY DOMAIN-CONTAINING PROTEIN 1"/>
    <property type="match status" value="1"/>
</dbReference>
<dbReference type="RefSeq" id="WP_005628453.1">
    <property type="nucleotide sequence ID" value="NZ_CP031238.1"/>
</dbReference>
<dbReference type="AlphaFoldDB" id="A0A0M3G9H8"/>
<dbReference type="Proteomes" id="UP000034750">
    <property type="component" value="Unassembled WGS sequence"/>
</dbReference>
<evidence type="ECO:0000313" key="4">
    <source>
        <dbReference type="EMBL" id="KKZ58921.1"/>
    </source>
</evidence>
<accession>A0A0M3G9H8</accession>
<keyword evidence="2" id="KW-0732">Signal</keyword>
<dbReference type="InterPro" id="IPR010994">
    <property type="entry name" value="RuvA_2-like"/>
</dbReference>
<dbReference type="InterPro" id="IPR004509">
    <property type="entry name" value="Competence_ComEA_HhH"/>
</dbReference>
<evidence type="ECO:0000256" key="2">
    <source>
        <dbReference type="SAM" id="SignalP"/>
    </source>
</evidence>
<gene>
    <name evidence="4" type="ORF">AAX18_03795</name>
</gene>
<dbReference type="PATRIC" id="fig|726.54.peg.759"/>
<evidence type="ECO:0000256" key="1">
    <source>
        <dbReference type="SAM" id="Coils"/>
    </source>
</evidence>
<dbReference type="Pfam" id="PF12836">
    <property type="entry name" value="HHH_3"/>
    <property type="match status" value="1"/>
</dbReference>